<dbReference type="EMBL" id="UGSK01000001">
    <property type="protein sequence ID" value="SUA99360.1"/>
    <property type="molecule type" value="Genomic_DNA"/>
</dbReference>
<dbReference type="AlphaFoldDB" id="A0A378ZRE7"/>
<feature type="transmembrane region" description="Helical" evidence="1">
    <location>
        <begin position="12"/>
        <end position="31"/>
    </location>
</feature>
<dbReference type="RefSeq" id="WP_147290379.1">
    <property type="nucleotide sequence ID" value="NZ_UGSK01000001.1"/>
</dbReference>
<name>A0A378ZRE7_9HYPH</name>
<evidence type="ECO:0000256" key="1">
    <source>
        <dbReference type="SAM" id="Phobius"/>
    </source>
</evidence>
<keyword evidence="1" id="KW-0472">Membrane</keyword>
<keyword evidence="1" id="KW-0812">Transmembrane</keyword>
<accession>A0A378ZRE7</accession>
<dbReference type="Proteomes" id="UP000255000">
    <property type="component" value="Unassembled WGS sequence"/>
</dbReference>
<gene>
    <name evidence="2" type="ORF">NCTC13350_00257</name>
</gene>
<feature type="transmembrane region" description="Helical" evidence="1">
    <location>
        <begin position="37"/>
        <end position="54"/>
    </location>
</feature>
<protein>
    <submittedName>
        <fullName evidence="2">Uncharacterized protein</fullName>
    </submittedName>
</protein>
<sequence>MKSLPHYARNLAKIAAIIALMGSLVWGQWPIDLSKVSPGALLIFVAAFITWVSYELEDLSSVLKIQDRKMNEDVEKINSLIRIADKKQYYILRNNAIETTMQNDDYEGLSKLLDYYEDDIFPFNNRDVQAKYEEFCRDSEDFLNELMSIYNKGSNGWMTWRPDNGSWVSQDKYDYVMNKINELNIKSRNLNDSWISFLKLASKNLSGASISIERYK</sequence>
<dbReference type="OrthoDB" id="8481577at2"/>
<organism evidence="2 3">
    <name type="scientific">Pannonibacter phragmitetus</name>
    <dbReference type="NCBI Taxonomy" id="121719"/>
    <lineage>
        <taxon>Bacteria</taxon>
        <taxon>Pseudomonadati</taxon>
        <taxon>Pseudomonadota</taxon>
        <taxon>Alphaproteobacteria</taxon>
        <taxon>Hyphomicrobiales</taxon>
        <taxon>Stappiaceae</taxon>
        <taxon>Pannonibacter</taxon>
    </lineage>
</organism>
<keyword evidence="1" id="KW-1133">Transmembrane helix</keyword>
<evidence type="ECO:0000313" key="2">
    <source>
        <dbReference type="EMBL" id="SUA99360.1"/>
    </source>
</evidence>
<proteinExistence type="predicted"/>
<evidence type="ECO:0000313" key="3">
    <source>
        <dbReference type="Proteomes" id="UP000255000"/>
    </source>
</evidence>
<reference evidence="2 3" key="1">
    <citation type="submission" date="2018-06" db="EMBL/GenBank/DDBJ databases">
        <authorList>
            <consortium name="Pathogen Informatics"/>
            <person name="Doyle S."/>
        </authorList>
    </citation>
    <scope>NUCLEOTIDE SEQUENCE [LARGE SCALE GENOMIC DNA]</scope>
    <source>
        <strain evidence="2 3">NCTC13350</strain>
    </source>
</reference>